<keyword evidence="3 7" id="KW-0813">Transport</keyword>
<dbReference type="PROSITE" id="PS00217">
    <property type="entry name" value="SUGAR_TRANSPORT_2"/>
    <property type="match status" value="1"/>
</dbReference>
<dbReference type="PANTHER" id="PTHR48022">
    <property type="entry name" value="PLASTIDIC GLUCOSE TRANSPORTER 4"/>
    <property type="match status" value="1"/>
</dbReference>
<name>A0A9P7AW85_9HELO</name>
<evidence type="ECO:0000256" key="2">
    <source>
        <dbReference type="ARBA" id="ARBA00010992"/>
    </source>
</evidence>
<organism evidence="10 11">
    <name type="scientific">Hyphodiscus hymeniophilus</name>
    <dbReference type="NCBI Taxonomy" id="353542"/>
    <lineage>
        <taxon>Eukaryota</taxon>
        <taxon>Fungi</taxon>
        <taxon>Dikarya</taxon>
        <taxon>Ascomycota</taxon>
        <taxon>Pezizomycotina</taxon>
        <taxon>Leotiomycetes</taxon>
        <taxon>Helotiales</taxon>
        <taxon>Hyphodiscaceae</taxon>
        <taxon>Hyphodiscus</taxon>
    </lineage>
</organism>
<feature type="transmembrane region" description="Helical" evidence="8">
    <location>
        <begin position="262"/>
        <end position="283"/>
    </location>
</feature>
<keyword evidence="6 8" id="KW-0472">Membrane</keyword>
<evidence type="ECO:0000313" key="10">
    <source>
        <dbReference type="EMBL" id="KAG0648207.1"/>
    </source>
</evidence>
<evidence type="ECO:0000256" key="8">
    <source>
        <dbReference type="SAM" id="Phobius"/>
    </source>
</evidence>
<dbReference type="InterPro" id="IPR050360">
    <property type="entry name" value="MFS_Sugar_Transporters"/>
</dbReference>
<feature type="transmembrane region" description="Helical" evidence="8">
    <location>
        <begin position="428"/>
        <end position="447"/>
    </location>
</feature>
<dbReference type="InterPro" id="IPR005829">
    <property type="entry name" value="Sugar_transporter_CS"/>
</dbReference>
<gene>
    <name evidence="10" type="ORF">D0Z07_5602</name>
</gene>
<comment type="subcellular location">
    <subcellularLocation>
        <location evidence="1">Membrane</location>
        <topology evidence="1">Multi-pass membrane protein</topology>
    </subcellularLocation>
</comment>
<dbReference type="PROSITE" id="PS50850">
    <property type="entry name" value="MFS"/>
    <property type="match status" value="1"/>
</dbReference>
<dbReference type="Proteomes" id="UP000785200">
    <property type="component" value="Unassembled WGS sequence"/>
</dbReference>
<feature type="transmembrane region" description="Helical" evidence="8">
    <location>
        <begin position="303"/>
        <end position="320"/>
    </location>
</feature>
<comment type="caution">
    <text evidence="10">The sequence shown here is derived from an EMBL/GenBank/DDBJ whole genome shotgun (WGS) entry which is preliminary data.</text>
</comment>
<dbReference type="AlphaFoldDB" id="A0A9P7AW85"/>
<evidence type="ECO:0000256" key="3">
    <source>
        <dbReference type="ARBA" id="ARBA00022448"/>
    </source>
</evidence>
<dbReference type="EMBL" id="VNKQ01000010">
    <property type="protein sequence ID" value="KAG0648207.1"/>
    <property type="molecule type" value="Genomic_DNA"/>
</dbReference>
<feature type="transmembrane region" description="Helical" evidence="8">
    <location>
        <begin position="7"/>
        <end position="33"/>
    </location>
</feature>
<reference evidence="10" key="1">
    <citation type="submission" date="2019-07" db="EMBL/GenBank/DDBJ databases">
        <title>Hyphodiscus hymeniophilus genome sequencing and assembly.</title>
        <authorList>
            <person name="Kramer G."/>
            <person name="Nodwell J."/>
        </authorList>
    </citation>
    <scope>NUCLEOTIDE SEQUENCE</scope>
    <source>
        <strain evidence="10">ATCC 34498</strain>
    </source>
</reference>
<evidence type="ECO:0000256" key="7">
    <source>
        <dbReference type="RuleBase" id="RU003346"/>
    </source>
</evidence>
<dbReference type="InterPro" id="IPR020846">
    <property type="entry name" value="MFS_dom"/>
</dbReference>
<dbReference type="PANTHER" id="PTHR48022:SF37">
    <property type="entry name" value="MAJOR FACILITATOR SUPERFAMILY (MFS) PROFILE DOMAIN-CONTAINING PROTEIN-RELATED"/>
    <property type="match status" value="1"/>
</dbReference>
<dbReference type="NCBIfam" id="TIGR00879">
    <property type="entry name" value="SP"/>
    <property type="match status" value="1"/>
</dbReference>
<evidence type="ECO:0000313" key="11">
    <source>
        <dbReference type="Proteomes" id="UP000785200"/>
    </source>
</evidence>
<evidence type="ECO:0000256" key="6">
    <source>
        <dbReference type="ARBA" id="ARBA00023136"/>
    </source>
</evidence>
<feature type="transmembrane region" description="Helical" evidence="8">
    <location>
        <begin position="332"/>
        <end position="350"/>
    </location>
</feature>
<comment type="similarity">
    <text evidence="2 7">Belongs to the major facilitator superfamily. Sugar transporter (TC 2.A.1.1) family.</text>
</comment>
<proteinExistence type="inferred from homology"/>
<dbReference type="PRINTS" id="PR00171">
    <property type="entry name" value="SUGRTRNSPORT"/>
</dbReference>
<feature type="transmembrane region" description="Helical" evidence="8">
    <location>
        <begin position="362"/>
        <end position="386"/>
    </location>
</feature>
<dbReference type="InterPro" id="IPR005828">
    <property type="entry name" value="MFS_sugar_transport-like"/>
</dbReference>
<feature type="transmembrane region" description="Helical" evidence="8">
    <location>
        <begin position="398"/>
        <end position="422"/>
    </location>
</feature>
<evidence type="ECO:0000256" key="1">
    <source>
        <dbReference type="ARBA" id="ARBA00004141"/>
    </source>
</evidence>
<dbReference type="GO" id="GO:0016020">
    <property type="term" value="C:membrane"/>
    <property type="evidence" value="ECO:0007669"/>
    <property type="project" value="UniProtKB-SubCell"/>
</dbReference>
<dbReference type="FunFam" id="1.20.1250.20:FF:000090">
    <property type="entry name" value="MFS sugar transporter, putative"/>
    <property type="match status" value="1"/>
</dbReference>
<keyword evidence="5 8" id="KW-1133">Transmembrane helix</keyword>
<evidence type="ECO:0000259" key="9">
    <source>
        <dbReference type="PROSITE" id="PS50850"/>
    </source>
</evidence>
<dbReference type="SUPFAM" id="SSF103473">
    <property type="entry name" value="MFS general substrate transporter"/>
    <property type="match status" value="1"/>
</dbReference>
<evidence type="ECO:0000256" key="5">
    <source>
        <dbReference type="ARBA" id="ARBA00022989"/>
    </source>
</evidence>
<keyword evidence="10" id="KW-0762">Sugar transport</keyword>
<dbReference type="GO" id="GO:0005351">
    <property type="term" value="F:carbohydrate:proton symporter activity"/>
    <property type="evidence" value="ECO:0007669"/>
    <property type="project" value="TreeGrafter"/>
</dbReference>
<accession>A0A9P7AW85</accession>
<feature type="transmembrane region" description="Helical" evidence="8">
    <location>
        <begin position="78"/>
        <end position="97"/>
    </location>
</feature>
<sequence>MRPKIYQFLVAVFVAFGSFLYGYDLGVIASVIASDSFISKFLKDDGATKSGTTVALFTGGGFFGAWGAGYCDPLGRRGTLALGSGLFIIGGILQTAAEAIPMLYVGRLFAGFGIGILVEIVPQFQAEISHASIRGIVTSLQQTMLGIGSLAASWIGYGCFTRWENTGDSAQWRIPLALQMVPAVGLLSCVYLFPESPRWLIDHNRYEEGLATLAKLHSNGDIHDPYVQAEYDIIRAQIADEHEHAAKTYMELFKNKSNIRRIVIACACQASTQMTGVSAIQYFSPAIFAQIGISSQKTLLYQGINSILGEVAQFIFFFLIDRVGRRPLQIGGNLACAVAFIIGAALLAVYPPDNDNNAAHWAFIVASTWVFNFCFCASGTMSWIIPAEIFNTATRVKGVSLATMVAFAFNTMIGQVTPVALAAIGWRYYILFIVCDVTNALFFYFFLPETKGVTLEAMDDLFTNSPILVPGSKWEPPLEVDVDRRAGKIEAGVETHELENIEKV</sequence>
<evidence type="ECO:0000256" key="4">
    <source>
        <dbReference type="ARBA" id="ARBA00022692"/>
    </source>
</evidence>
<protein>
    <submittedName>
        <fullName evidence="10">High-affinity glucose transporter</fullName>
    </submittedName>
</protein>
<keyword evidence="11" id="KW-1185">Reference proteome</keyword>
<feature type="domain" description="Major facilitator superfamily (MFS) profile" evidence="9">
    <location>
        <begin position="10"/>
        <end position="451"/>
    </location>
</feature>
<dbReference type="InterPro" id="IPR036259">
    <property type="entry name" value="MFS_trans_sf"/>
</dbReference>
<dbReference type="InterPro" id="IPR003663">
    <property type="entry name" value="Sugar/inositol_transpt"/>
</dbReference>
<keyword evidence="4 8" id="KW-0812">Transmembrane</keyword>
<feature type="transmembrane region" description="Helical" evidence="8">
    <location>
        <begin position="176"/>
        <end position="193"/>
    </location>
</feature>
<dbReference type="Pfam" id="PF00083">
    <property type="entry name" value="Sugar_tr"/>
    <property type="match status" value="1"/>
</dbReference>
<dbReference type="Gene3D" id="1.20.1250.20">
    <property type="entry name" value="MFS general substrate transporter like domains"/>
    <property type="match status" value="1"/>
</dbReference>
<feature type="transmembrane region" description="Helical" evidence="8">
    <location>
        <begin position="103"/>
        <end position="121"/>
    </location>
</feature>
<feature type="transmembrane region" description="Helical" evidence="8">
    <location>
        <begin position="53"/>
        <end position="71"/>
    </location>
</feature>
<dbReference type="OrthoDB" id="6612291at2759"/>
<feature type="transmembrane region" description="Helical" evidence="8">
    <location>
        <begin position="133"/>
        <end position="156"/>
    </location>
</feature>